<evidence type="ECO:0000256" key="5">
    <source>
        <dbReference type="ARBA" id="ARBA00023459"/>
    </source>
</evidence>
<dbReference type="OrthoDB" id="2052122at2"/>
<feature type="domain" description="DAPG hydrolase PhiG" evidence="6">
    <location>
        <begin position="11"/>
        <end position="217"/>
    </location>
</feature>
<evidence type="ECO:0000256" key="1">
    <source>
        <dbReference type="ARBA" id="ARBA00001947"/>
    </source>
</evidence>
<dbReference type="RefSeq" id="WP_104925109.1">
    <property type="nucleotide sequence ID" value="NZ_CP019063.1"/>
</dbReference>
<gene>
    <name evidence="7" type="ORF">BV494_22995</name>
</gene>
<keyword evidence="3 7" id="KW-0378">Hydrolase</keyword>
<keyword evidence="4" id="KW-0862">Zinc</keyword>
<evidence type="ECO:0000256" key="4">
    <source>
        <dbReference type="ARBA" id="ARBA00022833"/>
    </source>
</evidence>
<dbReference type="Proteomes" id="UP000239197">
    <property type="component" value="Plasmid unnamed1"/>
</dbReference>
<dbReference type="AlphaFoldDB" id="A0A2L1UXZ9"/>
<protein>
    <submittedName>
        <fullName evidence="7">Hydrolase</fullName>
    </submittedName>
</protein>
<comment type="similarity">
    <text evidence="5">Belongs to the DAPG/phloretin hydrolase family.</text>
</comment>
<evidence type="ECO:0000256" key="2">
    <source>
        <dbReference type="ARBA" id="ARBA00022723"/>
    </source>
</evidence>
<evidence type="ECO:0000313" key="7">
    <source>
        <dbReference type="EMBL" id="AVF37771.1"/>
    </source>
</evidence>
<comment type="cofactor">
    <cofactor evidence="1">
        <name>Zn(2+)</name>
        <dbReference type="ChEBI" id="CHEBI:29105"/>
    </cofactor>
</comment>
<dbReference type="Pfam" id="PF18089">
    <property type="entry name" value="DAPG_hydrolase"/>
    <property type="match status" value="1"/>
</dbReference>
<keyword evidence="2" id="KW-0479">Metal-binding</keyword>
<name>A0A2L1UXZ9_9GAMM</name>
<accession>A0A2L1UXZ9</accession>
<sequence length="230" mass="26030">MLKQDIARPWLDHSALLDPAPMPLETGIKRLDDGSLMVAVRTDLQGCKGRMIDWWFTFFETTQHIKWWHPVDHVEHRGWDANWKRGQSYYGATIRAVESLAEIPPIPACLKFHNPASIFGEKTVGKAMADDCVSAIVAARIGFGEEAELDSQGDPLDGQMLHVARDTPFGCVLRSRFILGMSNDDPTYPTDEMGLALIRHCYTEFTFLSRFLPSLYYGEKANDEEIALPW</sequence>
<dbReference type="InterPro" id="IPR041526">
    <property type="entry name" value="DAPG_hydrolase"/>
</dbReference>
<dbReference type="EMBL" id="CP019063">
    <property type="protein sequence ID" value="AVF37771.1"/>
    <property type="molecule type" value="Genomic_DNA"/>
</dbReference>
<proteinExistence type="inferred from homology"/>
<evidence type="ECO:0000313" key="8">
    <source>
        <dbReference type="Proteomes" id="UP000239197"/>
    </source>
</evidence>
<evidence type="ECO:0000256" key="3">
    <source>
        <dbReference type="ARBA" id="ARBA00022801"/>
    </source>
</evidence>
<dbReference type="KEGG" id="rox:BV494_22995"/>
<organism evidence="7 8">
    <name type="scientific">Rahnella sikkimica</name>
    <dbReference type="NCBI Taxonomy" id="1805933"/>
    <lineage>
        <taxon>Bacteria</taxon>
        <taxon>Pseudomonadati</taxon>
        <taxon>Pseudomonadota</taxon>
        <taxon>Gammaproteobacteria</taxon>
        <taxon>Enterobacterales</taxon>
        <taxon>Yersiniaceae</taxon>
        <taxon>Rahnella</taxon>
    </lineage>
</organism>
<dbReference type="GO" id="GO:0046872">
    <property type="term" value="F:metal ion binding"/>
    <property type="evidence" value="ECO:0007669"/>
    <property type="project" value="UniProtKB-KW"/>
</dbReference>
<dbReference type="GO" id="GO:0016787">
    <property type="term" value="F:hydrolase activity"/>
    <property type="evidence" value="ECO:0007669"/>
    <property type="project" value="UniProtKB-KW"/>
</dbReference>
<evidence type="ECO:0000259" key="6">
    <source>
        <dbReference type="Pfam" id="PF18089"/>
    </source>
</evidence>
<keyword evidence="7" id="KW-0614">Plasmid</keyword>
<reference evidence="8" key="1">
    <citation type="submission" date="2017-01" db="EMBL/GenBank/DDBJ databases">
        <title>Genome sequence of Rouxiella sp. ERMR1:05.</title>
        <authorList>
            <person name="Kumar R."/>
            <person name="Singh D."/>
            <person name="Kumar S."/>
        </authorList>
    </citation>
    <scope>NUCLEOTIDE SEQUENCE [LARGE SCALE GENOMIC DNA]</scope>
    <source>
        <strain evidence="8">ERMR1:05</strain>
        <plasmid evidence="8">unnamed1</plasmid>
    </source>
</reference>
<keyword evidence="8" id="KW-1185">Reference proteome</keyword>
<geneLocation type="plasmid" evidence="7 8">
    <name>unnamed1</name>
</geneLocation>